<dbReference type="PANTHER" id="PTHR31778">
    <property type="entry name" value="BUD SITE SELECTION PROTEIN RAX2"/>
    <property type="match status" value="1"/>
</dbReference>
<proteinExistence type="predicted"/>
<evidence type="ECO:0000313" key="7">
    <source>
        <dbReference type="Proteomes" id="UP001304243"/>
    </source>
</evidence>
<dbReference type="InterPro" id="IPR024982">
    <property type="entry name" value="Rax2-like_C"/>
</dbReference>
<dbReference type="InterPro" id="IPR011043">
    <property type="entry name" value="Gal_Oxase/kelch_b-propeller"/>
</dbReference>
<dbReference type="SMART" id="SM00326">
    <property type="entry name" value="SH3"/>
    <property type="match status" value="1"/>
</dbReference>
<evidence type="ECO:0000256" key="3">
    <source>
        <dbReference type="SAM" id="Phobius"/>
    </source>
</evidence>
<feature type="chain" id="PRO_5042831407" description="SH3 domain-containing protein" evidence="4">
    <location>
        <begin position="25"/>
        <end position="1323"/>
    </location>
</feature>
<dbReference type="EMBL" id="JASEJX010000006">
    <property type="protein sequence ID" value="KAK4521177.1"/>
    <property type="molecule type" value="Genomic_DNA"/>
</dbReference>
<comment type="caution">
    <text evidence="6">The sequence shown here is derived from an EMBL/GenBank/DDBJ whole genome shotgun (WGS) entry which is preliminary data.</text>
</comment>
<evidence type="ECO:0000259" key="5">
    <source>
        <dbReference type="PROSITE" id="PS50002"/>
    </source>
</evidence>
<feature type="transmembrane region" description="Helical" evidence="3">
    <location>
        <begin position="1100"/>
        <end position="1130"/>
    </location>
</feature>
<keyword evidence="7" id="KW-1185">Reference proteome</keyword>
<sequence>MWFSSSSILTFLSLLLLPLREIHCLDIDGIGQLGFAGNYAGISNAKSTLQFEALLLPTPDTHHLIQQKDGLFENMAAFNGKITSYCALENDIYFGGYFETVNETPFNHIVRYNTQSNQFQALGQGINGSVYSLYCDDVDQIVYVGGNFTAHAIQWDIKTSQWTPVPWKGFNGPVYIITKNKQYNSLLFGGRFDATGDEQFFNSNTSQLIPLSSPTSISSGNGARFGTFNDPSSIVCPSKPSPESTTGNPWYLQDGVPGYWDANFINPVQPTVFRLANTHTDRGTVSFNILALGLNEYYNLSYVDPITQQTVQCSTDCILSNDTYQDFTVLDSMTSSGVRININSWYGQGGGLGFVQIFQSDISVNPHLNTDSHSQCNPSASSTQTTVIGNWQDVYVYGYYQTVLQANLPYSELATSNIALIYEPNIPTQGQYDIYATTPGCVGSSNCFQRTQVEYTLQLSPGVVSTVLSDQNTFSDRRTLLYSGFISPVSSTFRPSITLKPATNATKPDGENVSIMADTIEFVRNVTAPPLVSILEYTPSLNNATDNTTIAWKPLNQQLPLGSTVYSIDASDGNVLYIGGQFTSSTNTTTNGYQNIVSYNNALGQLLPLQNTTTSGLNGKVSKLLLHATTLFVGGEFNTTTSANIAQFDIVQQTWSSMGNGVDGPVENLILSPTNDTLTVSGAFTYRFAPDPKVSIGNAAWDINTKSWIERESLLVGSIATDVTHQQQRYFAGALLGAQTYRADLVTSNHLGSASSVVLNQSSSIITAGVTWMNNQTRPFTPVAIVAAYNQQNTTTAVSMYNNKAWTLIDVFQGQVNSLAAFENRLLVGGQFQSTQNRSASLAMYSLGDQNKMLALGGPLDATGNPGIVNTIKIHPDGKRIVIGGQFTRVGSFDCDAVCVMDPNIRQWNNLALGLSGIIYDIVTYPGQDGQKLTAIGDLQIQNIPTNFATLSNTDTFWTTTTTADPLPGVPTTAVNGLESEILVAGQSTSSSGYFVGAVNDGQFTSLAANLGPGTNISQLLLVPVTNTTSEQRFPSGTQNMLLAVGHLNINQFGNTSAALYDGSVWHPFLLTTQINGRPGVIHQIIHATDFNGIKKARKYLSVAAVILISIAISTGILFAMSSLGLLFLYRQHKNTQGPNAMPPWSPSNRLVDTFGLFNTGTLGASAISATGPTATATGLGAGAGAAAAAFATSRSVAAGPSNATSRSAFTHDDAGDLGISPTTTIVNNPLPISAPAAGVLSFDAMLAAAAKSSHADAISETNPKVFHAKYPFKAQEYGELNLEAGDTIVVTDTTDNIWWLGYKDGGANKPLSGVFPSNYVTA</sequence>
<dbReference type="GO" id="GO:1902929">
    <property type="term" value="C:plasma membrane of growing cell tip"/>
    <property type="evidence" value="ECO:0007669"/>
    <property type="project" value="TreeGrafter"/>
</dbReference>
<dbReference type="SUPFAM" id="SSF50965">
    <property type="entry name" value="Galactose oxidase, central domain"/>
    <property type="match status" value="3"/>
</dbReference>
<name>A0AAN7DPS2_9FUNG</name>
<dbReference type="PROSITE" id="PS50002">
    <property type="entry name" value="SH3"/>
    <property type="match status" value="1"/>
</dbReference>
<keyword evidence="3" id="KW-0812">Transmembrane</keyword>
<feature type="domain" description="SH3" evidence="5">
    <location>
        <begin position="1262"/>
        <end position="1323"/>
    </location>
</feature>
<dbReference type="GeneID" id="89956808"/>
<dbReference type="RefSeq" id="XP_064687843.1">
    <property type="nucleotide sequence ID" value="XM_064832288.1"/>
</dbReference>
<evidence type="ECO:0000313" key="6">
    <source>
        <dbReference type="EMBL" id="KAK4521177.1"/>
    </source>
</evidence>
<protein>
    <recommendedName>
        <fullName evidence="5">SH3 domain-containing protein</fullName>
    </recommendedName>
</protein>
<dbReference type="InterPro" id="IPR048265">
    <property type="entry name" value="Rax2-like_third"/>
</dbReference>
<dbReference type="Pfam" id="PF20843">
    <property type="entry name" value="Rax2_3"/>
    <property type="match status" value="1"/>
</dbReference>
<keyword evidence="3" id="KW-0472">Membrane</keyword>
<evidence type="ECO:0000256" key="2">
    <source>
        <dbReference type="PROSITE-ProRule" id="PRU00192"/>
    </source>
</evidence>
<dbReference type="InterPro" id="IPR001452">
    <property type="entry name" value="SH3_domain"/>
</dbReference>
<accession>A0AAN7DPS2</accession>
<dbReference type="Proteomes" id="UP001304243">
    <property type="component" value="Unassembled WGS sequence"/>
</dbReference>
<keyword evidence="1 2" id="KW-0728">SH3 domain</keyword>
<reference evidence="6 7" key="1">
    <citation type="submission" date="2022-11" db="EMBL/GenBank/DDBJ databases">
        <title>Mucor velutinosus strain NIH1002 WGS.</title>
        <authorList>
            <person name="Subramanian P."/>
            <person name="Mullikin J.C."/>
            <person name="Segre J.A."/>
            <person name="Zelazny A.M."/>
        </authorList>
    </citation>
    <scope>NUCLEOTIDE SEQUENCE [LARGE SCALE GENOMIC DNA]</scope>
    <source>
        <strain evidence="6 7">NIH1002</strain>
    </source>
</reference>
<organism evidence="6 7">
    <name type="scientific">Mucor velutinosus</name>
    <dbReference type="NCBI Taxonomy" id="708070"/>
    <lineage>
        <taxon>Eukaryota</taxon>
        <taxon>Fungi</taxon>
        <taxon>Fungi incertae sedis</taxon>
        <taxon>Mucoromycota</taxon>
        <taxon>Mucoromycotina</taxon>
        <taxon>Mucoromycetes</taxon>
        <taxon>Mucorales</taxon>
        <taxon>Mucorineae</taxon>
        <taxon>Mucoraceae</taxon>
        <taxon>Mucor</taxon>
    </lineage>
</organism>
<keyword evidence="3" id="KW-1133">Transmembrane helix</keyword>
<dbReference type="Gene3D" id="2.30.30.40">
    <property type="entry name" value="SH3 Domains"/>
    <property type="match status" value="1"/>
</dbReference>
<keyword evidence="4" id="KW-0732">Signal</keyword>
<dbReference type="Pfam" id="PF14604">
    <property type="entry name" value="SH3_9"/>
    <property type="match status" value="1"/>
</dbReference>
<dbReference type="InterPro" id="IPR036028">
    <property type="entry name" value="SH3-like_dom_sf"/>
</dbReference>
<gene>
    <name evidence="6" type="ORF">ATC70_013122</name>
</gene>
<dbReference type="InterPro" id="IPR048266">
    <property type="entry name" value="Rax2-like_second"/>
</dbReference>
<dbReference type="PANTHER" id="PTHR31778:SF2">
    <property type="entry name" value="BUD SITE SELECTION PROTEIN RAX2"/>
    <property type="match status" value="1"/>
</dbReference>
<dbReference type="SUPFAM" id="SSF50044">
    <property type="entry name" value="SH3-domain"/>
    <property type="match status" value="1"/>
</dbReference>
<dbReference type="CDD" id="cd00174">
    <property type="entry name" value="SH3"/>
    <property type="match status" value="1"/>
</dbReference>
<dbReference type="Pfam" id="PF20842">
    <property type="entry name" value="Rax2_2"/>
    <property type="match status" value="1"/>
</dbReference>
<evidence type="ECO:0000256" key="4">
    <source>
        <dbReference type="SAM" id="SignalP"/>
    </source>
</evidence>
<dbReference type="Pfam" id="PF12768">
    <property type="entry name" value="Rax2"/>
    <property type="match status" value="1"/>
</dbReference>
<evidence type="ECO:0000256" key="1">
    <source>
        <dbReference type="ARBA" id="ARBA00022443"/>
    </source>
</evidence>
<feature type="signal peptide" evidence="4">
    <location>
        <begin position="1"/>
        <end position="24"/>
    </location>
</feature>